<dbReference type="PANTHER" id="PTHR12363">
    <property type="entry name" value="TRANSPORTIN 3 AND IMPORTIN 13"/>
    <property type="match status" value="1"/>
</dbReference>
<organism evidence="6 7">
    <name type="scientific">Pristionchus fissidentatus</name>
    <dbReference type="NCBI Taxonomy" id="1538716"/>
    <lineage>
        <taxon>Eukaryota</taxon>
        <taxon>Metazoa</taxon>
        <taxon>Ecdysozoa</taxon>
        <taxon>Nematoda</taxon>
        <taxon>Chromadorea</taxon>
        <taxon>Rhabditida</taxon>
        <taxon>Rhabditina</taxon>
        <taxon>Diplogasteromorpha</taxon>
        <taxon>Diplogasteroidea</taxon>
        <taxon>Neodiplogasteridae</taxon>
        <taxon>Pristionchus</taxon>
    </lineage>
</organism>
<evidence type="ECO:0000256" key="1">
    <source>
        <dbReference type="ARBA" id="ARBA00004123"/>
    </source>
</evidence>
<dbReference type="InterPro" id="IPR051345">
    <property type="entry name" value="Importin_beta-like_NTR"/>
</dbReference>
<keyword evidence="4" id="KW-0539">Nucleus</keyword>
<dbReference type="InterPro" id="IPR011989">
    <property type="entry name" value="ARM-like"/>
</dbReference>
<dbReference type="Proteomes" id="UP001432322">
    <property type="component" value="Unassembled WGS sequence"/>
</dbReference>
<name>A0AAV5VLT1_9BILA</name>
<dbReference type="InterPro" id="IPR013598">
    <property type="entry name" value="Exportin-1/Importin-b-like"/>
</dbReference>
<evidence type="ECO:0000313" key="7">
    <source>
        <dbReference type="Proteomes" id="UP001432322"/>
    </source>
</evidence>
<proteinExistence type="inferred from homology"/>
<dbReference type="GO" id="GO:0006606">
    <property type="term" value="P:protein import into nucleus"/>
    <property type="evidence" value="ECO:0007669"/>
    <property type="project" value="TreeGrafter"/>
</dbReference>
<protein>
    <recommendedName>
        <fullName evidence="5">Exportin-1/Importin-beta-like domain-containing protein</fullName>
    </recommendedName>
</protein>
<feature type="non-terminal residue" evidence="6">
    <location>
        <position position="1"/>
    </location>
</feature>
<feature type="domain" description="Exportin-1/Importin-beta-like" evidence="5">
    <location>
        <begin position="110"/>
        <end position="236"/>
    </location>
</feature>
<evidence type="ECO:0000256" key="2">
    <source>
        <dbReference type="ARBA" id="ARBA00007991"/>
    </source>
</evidence>
<dbReference type="EMBL" id="BTSY01000003">
    <property type="protein sequence ID" value="GMT18729.1"/>
    <property type="molecule type" value="Genomic_DNA"/>
</dbReference>
<evidence type="ECO:0000256" key="3">
    <source>
        <dbReference type="ARBA" id="ARBA00022448"/>
    </source>
</evidence>
<dbReference type="GO" id="GO:0005737">
    <property type="term" value="C:cytoplasm"/>
    <property type="evidence" value="ECO:0007669"/>
    <property type="project" value="TreeGrafter"/>
</dbReference>
<comment type="similarity">
    <text evidence="2">Belongs to the importin beta family.</text>
</comment>
<reference evidence="6" key="1">
    <citation type="submission" date="2023-10" db="EMBL/GenBank/DDBJ databases">
        <title>Genome assembly of Pristionchus species.</title>
        <authorList>
            <person name="Yoshida K."/>
            <person name="Sommer R.J."/>
        </authorList>
    </citation>
    <scope>NUCLEOTIDE SEQUENCE</scope>
    <source>
        <strain evidence="6">RS5133</strain>
    </source>
</reference>
<sequence length="924" mass="102621">TMDLGGEAGVLIHAIDEFYTTSDPSRRSALNDYLCNFQKSWDPNVTIQGCFLLLSRQNSHNVQYFGAASLYDAIKHRWEDIIDRQELLETLKSLLISSLSSGAATLSQSLTNKLSSSLALLALYCIPDVWPAPVQDLTTLWAATPELLLRVLAEIAAEFSNVHMPLTQRSILKTELHRVSEDMIRILTTVLQSTDSAPSLLNAAVECVEQWLRLPGSNLKQWTPLLSHVFGAVQDDCTALTNLLTILGANDELASEEQLVHDVLQYICNTLAQKVLAELSRDALCEETTSLAAATCSLAERVVTILVRSSASGSTQLLEDLTSFFAKLSSFPGRYPMDEGVSEMPHIFLTSLREEVCACKNSEKEKLLTALRPSFVNILIGAVNKLAFAPSNVRAEMTEEEKEAFENYRINRSECGLNSFLIVGRDALKYLNQKCLDASDQIRLGADQEECINLMESCLYSWEQIADYVGEEEYEEIVHLIQVTSKIFTSGASSLEEFRIANTLMRLIFSISHLVSGHEQAASLELQCIQMVLYQLEVKEVTGEALNTLIKLIDDRPTWLMDDAYSSELIARCSSIFENESLSTKHRLAALKAIGISLSLKEPDEIMGILRAALERYLAGVEGATTSETDEARRKFQIGIFSTLFTSLHSKSRPDAEPVVLLLRLAVPVLGGILERKPTPVIAERACESFRSACINLPSSRLSEFFSSLVSAVNHTLSIHPTAACNLAKTIVFSAAPVLKLEMVATIEEWTRLFEANYPADGAEEWIGLMVQILKKEWKLLGSSPDRALNIIVSAINLSTQALSSSEDPSVVKSASQLLATIVSNVSQTANEMGMRILQERIVLIVQIVFRRIQLELMRQTIESLAEVLFYFVQAFTTQTREVLNREENGQTPMVAALFREIGNLRNFKQMTLRLNHAARKDCA</sequence>
<dbReference type="PANTHER" id="PTHR12363:SF33">
    <property type="entry name" value="IMPORTIN-13"/>
    <property type="match status" value="1"/>
</dbReference>
<dbReference type="SUPFAM" id="SSF48371">
    <property type="entry name" value="ARM repeat"/>
    <property type="match status" value="1"/>
</dbReference>
<accession>A0AAV5VLT1</accession>
<gene>
    <name evidence="6" type="ORF">PFISCL1PPCAC_10026</name>
</gene>
<evidence type="ECO:0000256" key="4">
    <source>
        <dbReference type="ARBA" id="ARBA00023242"/>
    </source>
</evidence>
<comment type="subcellular location">
    <subcellularLocation>
        <location evidence="1">Nucleus</location>
    </subcellularLocation>
</comment>
<evidence type="ECO:0000313" key="6">
    <source>
        <dbReference type="EMBL" id="GMT18729.1"/>
    </source>
</evidence>
<comment type="caution">
    <text evidence="6">The sequence shown here is derived from an EMBL/GenBank/DDBJ whole genome shotgun (WGS) entry which is preliminary data.</text>
</comment>
<dbReference type="GO" id="GO:0005634">
    <property type="term" value="C:nucleus"/>
    <property type="evidence" value="ECO:0007669"/>
    <property type="project" value="UniProtKB-SubCell"/>
</dbReference>
<dbReference type="InterPro" id="IPR016024">
    <property type="entry name" value="ARM-type_fold"/>
</dbReference>
<dbReference type="AlphaFoldDB" id="A0AAV5VLT1"/>
<keyword evidence="3" id="KW-0813">Transport</keyword>
<dbReference type="Gene3D" id="1.25.10.10">
    <property type="entry name" value="Leucine-rich Repeat Variant"/>
    <property type="match status" value="1"/>
</dbReference>
<evidence type="ECO:0000259" key="5">
    <source>
        <dbReference type="Pfam" id="PF08389"/>
    </source>
</evidence>
<keyword evidence="7" id="KW-1185">Reference proteome</keyword>
<dbReference type="Pfam" id="PF08389">
    <property type="entry name" value="Xpo1"/>
    <property type="match status" value="1"/>
</dbReference>